<keyword evidence="3" id="KW-1185">Reference proteome</keyword>
<proteinExistence type="predicted"/>
<dbReference type="OrthoDB" id="6359816at2759"/>
<gene>
    <name evidence="2" type="primary">RvY_16303</name>
    <name evidence="2" type="synonym">RvY_16303.1</name>
    <name evidence="2" type="ORF">RvY_16303-1</name>
</gene>
<sequence length="262" mass="30035">MASKLHSTNGEDGAPYIHAMLASMLVDEATCDITFSVGVADHVEEIKAQNVLANRSPVFRAMLFGAVAETGTVIEVTDTMPDIFKLMTRFIYKDSTGDIDASNLIDLYYAANIYDIVRLKEICADKVKDLNSMYMPDDFLMMMDLYEDFVVEKHYSTSVAQNAWRLFQKEEYYRDLPLHHLTYAWGQDTGPERRSKLPEVDIFNGALKWAKAECARKRFLNDEPKSQRTVLNDATNLFCFLRMSLDEFHEVIKPVCQLVHIF</sequence>
<dbReference type="PROSITE" id="PS50097">
    <property type="entry name" value="BTB"/>
    <property type="match status" value="1"/>
</dbReference>
<evidence type="ECO:0000313" key="2">
    <source>
        <dbReference type="EMBL" id="GAV06288.1"/>
    </source>
</evidence>
<dbReference type="AlphaFoldDB" id="A0A1D1W2D7"/>
<dbReference type="PANTHER" id="PTHR45774">
    <property type="entry name" value="BTB/POZ DOMAIN-CONTAINING"/>
    <property type="match status" value="1"/>
</dbReference>
<dbReference type="SUPFAM" id="SSF54695">
    <property type="entry name" value="POZ domain"/>
    <property type="match status" value="1"/>
</dbReference>
<evidence type="ECO:0000259" key="1">
    <source>
        <dbReference type="PROSITE" id="PS50097"/>
    </source>
</evidence>
<dbReference type="GO" id="GO:0005829">
    <property type="term" value="C:cytosol"/>
    <property type="evidence" value="ECO:0007669"/>
    <property type="project" value="TreeGrafter"/>
</dbReference>
<evidence type="ECO:0000313" key="3">
    <source>
        <dbReference type="Proteomes" id="UP000186922"/>
    </source>
</evidence>
<accession>A0A1D1W2D7</accession>
<reference evidence="2 3" key="1">
    <citation type="journal article" date="2016" name="Nat. Commun.">
        <title>Extremotolerant tardigrade genome and improved radiotolerance of human cultured cells by tardigrade-unique protein.</title>
        <authorList>
            <person name="Hashimoto T."/>
            <person name="Horikawa D.D."/>
            <person name="Saito Y."/>
            <person name="Kuwahara H."/>
            <person name="Kozuka-Hata H."/>
            <person name="Shin-I T."/>
            <person name="Minakuchi Y."/>
            <person name="Ohishi K."/>
            <person name="Motoyama A."/>
            <person name="Aizu T."/>
            <person name="Enomoto A."/>
            <person name="Kondo K."/>
            <person name="Tanaka S."/>
            <person name="Hara Y."/>
            <person name="Koshikawa S."/>
            <person name="Sagara H."/>
            <person name="Miura T."/>
            <person name="Yokobori S."/>
            <person name="Miyagawa K."/>
            <person name="Suzuki Y."/>
            <person name="Kubo T."/>
            <person name="Oyama M."/>
            <person name="Kohara Y."/>
            <person name="Fujiyama A."/>
            <person name="Arakawa K."/>
            <person name="Katayama T."/>
            <person name="Toyoda A."/>
            <person name="Kunieda T."/>
        </authorList>
    </citation>
    <scope>NUCLEOTIDE SEQUENCE [LARGE SCALE GENOMIC DNA]</scope>
    <source>
        <strain evidence="2 3">YOKOZUNA-1</strain>
    </source>
</reference>
<dbReference type="InterPro" id="IPR011333">
    <property type="entry name" value="SKP1/BTB/POZ_sf"/>
</dbReference>
<dbReference type="PANTHER" id="PTHR45774:SF4">
    <property type="entry name" value="AXUNDEAD, ISOFORM F"/>
    <property type="match status" value="1"/>
</dbReference>
<dbReference type="Proteomes" id="UP000186922">
    <property type="component" value="Unassembled WGS sequence"/>
</dbReference>
<dbReference type="Pfam" id="PF00651">
    <property type="entry name" value="BTB"/>
    <property type="match status" value="1"/>
</dbReference>
<dbReference type="Gene3D" id="3.30.710.10">
    <property type="entry name" value="Potassium Channel Kv1.1, Chain A"/>
    <property type="match status" value="1"/>
</dbReference>
<comment type="caution">
    <text evidence="2">The sequence shown here is derived from an EMBL/GenBank/DDBJ whole genome shotgun (WGS) entry which is preliminary data.</text>
</comment>
<dbReference type="InterPro" id="IPR000210">
    <property type="entry name" value="BTB/POZ_dom"/>
</dbReference>
<dbReference type="GO" id="GO:0022008">
    <property type="term" value="P:neurogenesis"/>
    <property type="evidence" value="ECO:0007669"/>
    <property type="project" value="TreeGrafter"/>
</dbReference>
<dbReference type="EMBL" id="BDGG01000013">
    <property type="protein sequence ID" value="GAV06288.1"/>
    <property type="molecule type" value="Genomic_DNA"/>
</dbReference>
<name>A0A1D1W2D7_RAMVA</name>
<feature type="domain" description="BTB" evidence="1">
    <location>
        <begin position="31"/>
        <end position="92"/>
    </location>
</feature>
<dbReference type="SMART" id="SM00225">
    <property type="entry name" value="BTB"/>
    <property type="match status" value="1"/>
</dbReference>
<organism evidence="2 3">
    <name type="scientific">Ramazzottius varieornatus</name>
    <name type="common">Water bear</name>
    <name type="synonym">Tardigrade</name>
    <dbReference type="NCBI Taxonomy" id="947166"/>
    <lineage>
        <taxon>Eukaryota</taxon>
        <taxon>Metazoa</taxon>
        <taxon>Ecdysozoa</taxon>
        <taxon>Tardigrada</taxon>
        <taxon>Eutardigrada</taxon>
        <taxon>Parachela</taxon>
        <taxon>Hypsibioidea</taxon>
        <taxon>Ramazzottiidae</taxon>
        <taxon>Ramazzottius</taxon>
    </lineage>
</organism>
<dbReference type="STRING" id="947166.A0A1D1W2D7"/>
<protein>
    <recommendedName>
        <fullName evidence="1">BTB domain-containing protein</fullName>
    </recommendedName>
</protein>